<dbReference type="AlphaFoldDB" id="A0A9I9EM16"/>
<organism evidence="1">
    <name type="scientific">Cucumis melo</name>
    <name type="common">Muskmelon</name>
    <dbReference type="NCBI Taxonomy" id="3656"/>
    <lineage>
        <taxon>Eukaryota</taxon>
        <taxon>Viridiplantae</taxon>
        <taxon>Streptophyta</taxon>
        <taxon>Embryophyta</taxon>
        <taxon>Tracheophyta</taxon>
        <taxon>Spermatophyta</taxon>
        <taxon>Magnoliopsida</taxon>
        <taxon>eudicotyledons</taxon>
        <taxon>Gunneridae</taxon>
        <taxon>Pentapetalae</taxon>
        <taxon>rosids</taxon>
        <taxon>fabids</taxon>
        <taxon>Cucurbitales</taxon>
        <taxon>Cucurbitaceae</taxon>
        <taxon>Benincaseae</taxon>
        <taxon>Cucumis</taxon>
    </lineage>
</organism>
<dbReference type="EnsemblPlants" id="MELO3C035626.2.1">
    <property type="protein sequence ID" value="MELO3C035626.2.1"/>
    <property type="gene ID" value="MELO3C035626.2"/>
</dbReference>
<name>A0A9I9EM16_CUCME</name>
<dbReference type="Gramene" id="MELO3C035626.2.1">
    <property type="protein sequence ID" value="MELO3C035626.2.1"/>
    <property type="gene ID" value="MELO3C035626.2"/>
</dbReference>
<evidence type="ECO:0000313" key="1">
    <source>
        <dbReference type="EnsemblPlants" id="MELO3C035626.2.1"/>
    </source>
</evidence>
<proteinExistence type="predicted"/>
<reference evidence="1" key="1">
    <citation type="submission" date="2023-03" db="UniProtKB">
        <authorList>
            <consortium name="EnsemblPlants"/>
        </authorList>
    </citation>
    <scope>IDENTIFICATION</scope>
</reference>
<accession>A0A9I9EM16</accession>
<sequence>MHQLIDPNNEFNKKEKFREHLPPNGGFHQSCLRVCYLHLLCIENLKRILKAQECVHQKLKLSRNELSNGQNKITINIGLVERFYRLRDLKEG</sequence>
<protein>
    <submittedName>
        <fullName evidence="1">Uncharacterized protein</fullName>
    </submittedName>
</protein>